<keyword evidence="1" id="KW-0472">Membrane</keyword>
<sequence>MIPNEKMVPLISSTYLLCLMLFSVYLACLILNKIIKDYEGLVFARGKSGKKKNLQRKAKIQKAKTVIIDCYK</sequence>
<evidence type="ECO:0000256" key="1">
    <source>
        <dbReference type="SAM" id="Phobius"/>
    </source>
</evidence>
<gene>
    <name evidence="2" type="ORF">EZS27_025508</name>
</gene>
<comment type="caution">
    <text evidence="2">The sequence shown here is derived from an EMBL/GenBank/DDBJ whole genome shotgun (WGS) entry which is preliminary data.</text>
</comment>
<accession>A0A5J4QVX3</accession>
<proteinExistence type="predicted"/>
<name>A0A5J4QVX3_9ZZZZ</name>
<protein>
    <submittedName>
        <fullName evidence="2">Uncharacterized protein</fullName>
    </submittedName>
</protein>
<dbReference type="AlphaFoldDB" id="A0A5J4QVX3"/>
<organism evidence="2">
    <name type="scientific">termite gut metagenome</name>
    <dbReference type="NCBI Taxonomy" id="433724"/>
    <lineage>
        <taxon>unclassified sequences</taxon>
        <taxon>metagenomes</taxon>
        <taxon>organismal metagenomes</taxon>
    </lineage>
</organism>
<reference evidence="2" key="1">
    <citation type="submission" date="2019-03" db="EMBL/GenBank/DDBJ databases">
        <title>Single cell metagenomics reveals metabolic interactions within the superorganism composed of flagellate Streblomastix strix and complex community of Bacteroidetes bacteria on its surface.</title>
        <authorList>
            <person name="Treitli S.C."/>
            <person name="Kolisko M."/>
            <person name="Husnik F."/>
            <person name="Keeling P."/>
            <person name="Hampl V."/>
        </authorList>
    </citation>
    <scope>NUCLEOTIDE SEQUENCE</scope>
    <source>
        <strain evidence="2">STM</strain>
    </source>
</reference>
<dbReference type="EMBL" id="SNRY01002400">
    <property type="protein sequence ID" value="KAA6325254.1"/>
    <property type="molecule type" value="Genomic_DNA"/>
</dbReference>
<keyword evidence="1" id="KW-1133">Transmembrane helix</keyword>
<keyword evidence="1" id="KW-0812">Transmembrane</keyword>
<evidence type="ECO:0000313" key="2">
    <source>
        <dbReference type="EMBL" id="KAA6325254.1"/>
    </source>
</evidence>
<feature type="transmembrane region" description="Helical" evidence="1">
    <location>
        <begin position="12"/>
        <end position="31"/>
    </location>
</feature>